<dbReference type="PROSITE" id="PS50943">
    <property type="entry name" value="HTH_CROC1"/>
    <property type="match status" value="1"/>
</dbReference>
<proteinExistence type="predicted"/>
<dbReference type="CDD" id="cd00093">
    <property type="entry name" value="HTH_XRE"/>
    <property type="match status" value="1"/>
</dbReference>
<protein>
    <submittedName>
        <fullName evidence="2">Helix-turn-helix protein</fullName>
    </submittedName>
</protein>
<evidence type="ECO:0000259" key="1">
    <source>
        <dbReference type="PROSITE" id="PS50943"/>
    </source>
</evidence>
<gene>
    <name evidence="2" type="ORF">BDD41_2336</name>
</gene>
<evidence type="ECO:0000313" key="2">
    <source>
        <dbReference type="EMBL" id="REF69626.1"/>
    </source>
</evidence>
<dbReference type="InterPro" id="IPR001387">
    <property type="entry name" value="Cro/C1-type_HTH"/>
</dbReference>
<dbReference type="Pfam" id="PF01381">
    <property type="entry name" value="HTH_3"/>
    <property type="match status" value="1"/>
</dbReference>
<evidence type="ECO:0000313" key="3">
    <source>
        <dbReference type="Proteomes" id="UP000256941"/>
    </source>
</evidence>
<dbReference type="EMBL" id="QTUJ01000002">
    <property type="protein sequence ID" value="REF69626.1"/>
    <property type="molecule type" value="Genomic_DNA"/>
</dbReference>
<dbReference type="AlphaFoldDB" id="A0A3D9XGI9"/>
<dbReference type="SUPFAM" id="SSF47413">
    <property type="entry name" value="lambda repressor-like DNA-binding domains"/>
    <property type="match status" value="1"/>
</dbReference>
<organism evidence="2 3">
    <name type="scientific">Paracoccus versutus</name>
    <name type="common">Thiobacillus versutus</name>
    <dbReference type="NCBI Taxonomy" id="34007"/>
    <lineage>
        <taxon>Bacteria</taxon>
        <taxon>Pseudomonadati</taxon>
        <taxon>Pseudomonadota</taxon>
        <taxon>Alphaproteobacteria</taxon>
        <taxon>Rhodobacterales</taxon>
        <taxon>Paracoccaceae</taxon>
        <taxon>Paracoccus</taxon>
    </lineage>
</organism>
<comment type="caution">
    <text evidence="2">The sequence shown here is derived from an EMBL/GenBank/DDBJ whole genome shotgun (WGS) entry which is preliminary data.</text>
</comment>
<feature type="domain" description="HTH cro/C1-type" evidence="1">
    <location>
        <begin position="16"/>
        <end position="72"/>
    </location>
</feature>
<dbReference type="Proteomes" id="UP000256941">
    <property type="component" value="Unassembled WGS sequence"/>
</dbReference>
<accession>A0A3D9XGI9</accession>
<dbReference type="GO" id="GO:0003677">
    <property type="term" value="F:DNA binding"/>
    <property type="evidence" value="ECO:0007669"/>
    <property type="project" value="InterPro"/>
</dbReference>
<dbReference type="InterPro" id="IPR010982">
    <property type="entry name" value="Lambda_DNA-bd_dom_sf"/>
</dbReference>
<reference evidence="2 3" key="1">
    <citation type="submission" date="2018-08" db="EMBL/GenBank/DDBJ databases">
        <title>Genomic Encyclopedia of Archaeal and Bacterial Type Strains, Phase II (KMG-II): from individual species to whole genera.</title>
        <authorList>
            <person name="Goeker M."/>
        </authorList>
    </citation>
    <scope>NUCLEOTIDE SEQUENCE [LARGE SCALE GENOMIC DNA]</scope>
    <source>
        <strain evidence="2 3">DSM 17099</strain>
    </source>
</reference>
<dbReference type="Gene3D" id="1.10.260.40">
    <property type="entry name" value="lambda repressor-like DNA-binding domains"/>
    <property type="match status" value="1"/>
</dbReference>
<dbReference type="SMART" id="SM00530">
    <property type="entry name" value="HTH_XRE"/>
    <property type="match status" value="1"/>
</dbReference>
<sequence>MLVVFTDGKHADMESLREYIDRIGVSQNTFAEHIGVSKGYLSLILSGRRSPSRMMIQKIDRATDGRVPPAVWFNDSAGSA</sequence>
<name>A0A3D9XGI9_PARVE</name>